<dbReference type="Proteomes" id="UP000566819">
    <property type="component" value="Unassembled WGS sequence"/>
</dbReference>
<feature type="compositionally biased region" description="Polar residues" evidence="1">
    <location>
        <begin position="338"/>
        <end position="354"/>
    </location>
</feature>
<feature type="compositionally biased region" description="Low complexity" evidence="1">
    <location>
        <begin position="307"/>
        <end position="337"/>
    </location>
</feature>
<evidence type="ECO:0000256" key="1">
    <source>
        <dbReference type="SAM" id="MobiDB-lite"/>
    </source>
</evidence>
<keyword evidence="3" id="KW-1185">Reference proteome</keyword>
<evidence type="ECO:0000313" key="3">
    <source>
        <dbReference type="Proteomes" id="UP000566819"/>
    </source>
</evidence>
<dbReference type="EMBL" id="JAAMPI010002743">
    <property type="protein sequence ID" value="KAF4609622.1"/>
    <property type="molecule type" value="Genomic_DNA"/>
</dbReference>
<feature type="region of interest" description="Disordered" evidence="1">
    <location>
        <begin position="265"/>
        <end position="379"/>
    </location>
</feature>
<name>A0A8H4QFU4_9HELO</name>
<protein>
    <submittedName>
        <fullName evidence="2">Uncharacterized protein</fullName>
    </submittedName>
</protein>
<reference evidence="2 3" key="1">
    <citation type="submission" date="2020-03" db="EMBL/GenBank/DDBJ databases">
        <title>Draft Genome Sequence of Cudoniella acicularis.</title>
        <authorList>
            <person name="Buettner E."/>
            <person name="Kellner H."/>
        </authorList>
    </citation>
    <scope>NUCLEOTIDE SEQUENCE [LARGE SCALE GENOMIC DNA]</scope>
    <source>
        <strain evidence="2 3">DSM 108380</strain>
    </source>
</reference>
<proteinExistence type="predicted"/>
<feature type="compositionally biased region" description="Polar residues" evidence="1">
    <location>
        <begin position="292"/>
        <end position="306"/>
    </location>
</feature>
<dbReference type="AlphaFoldDB" id="A0A8H4QFU4"/>
<feature type="compositionally biased region" description="Polar residues" evidence="1">
    <location>
        <begin position="362"/>
        <end position="379"/>
    </location>
</feature>
<comment type="caution">
    <text evidence="2">The sequence shown here is derived from an EMBL/GenBank/DDBJ whole genome shotgun (WGS) entry which is preliminary data.</text>
</comment>
<organism evidence="2 3">
    <name type="scientific">Cudoniella acicularis</name>
    <dbReference type="NCBI Taxonomy" id="354080"/>
    <lineage>
        <taxon>Eukaryota</taxon>
        <taxon>Fungi</taxon>
        <taxon>Dikarya</taxon>
        <taxon>Ascomycota</taxon>
        <taxon>Pezizomycotina</taxon>
        <taxon>Leotiomycetes</taxon>
        <taxon>Helotiales</taxon>
        <taxon>Tricladiaceae</taxon>
        <taxon>Cudoniella</taxon>
    </lineage>
</organism>
<feature type="region of interest" description="Disordered" evidence="1">
    <location>
        <begin position="1"/>
        <end position="34"/>
    </location>
</feature>
<evidence type="ECO:0000313" key="2">
    <source>
        <dbReference type="EMBL" id="KAF4609622.1"/>
    </source>
</evidence>
<sequence>MKPSKKFKASNPPQASSGKRPLDPESADTESSRKSARVIFVRGAGVHRQLPTGKWFKNRAAATLNAGIETCAVLKKFGGTDFTKSIAEETSKLGTTIEGFCLPDMYSLTLQQLAIASNVSKMLTKWSVDYFEKVEAAGTVLGVFVAQELEVVFDHKIFTLWLEDAARGTGEGLMDEMHDKLQTITGNEEEHSLSQTHIIFIRSIAVQATKNLGRATASQIRTFAHEFGRAVVAPFEGSSLQFIERLMSRFQAKCSLQIAYTIREQPTYNPDDDGSSKAMAQTSTPPRPGSSLPPSASTPGSSQPGQTSSAKTANSNSSESQEYSSQSQSAQPSNPSSTGSTVPFPASTSGSSEPGQAPYAKTANSGCPTESPENSAHSA</sequence>
<gene>
    <name evidence="2" type="ORF">G7Y89_g15833</name>
</gene>
<accession>A0A8H4QFU4</accession>